<dbReference type="InterPro" id="IPR023393">
    <property type="entry name" value="START-like_dom_sf"/>
</dbReference>
<evidence type="ECO:0008006" key="3">
    <source>
        <dbReference type="Google" id="ProtNLM"/>
    </source>
</evidence>
<gene>
    <name evidence="1" type="ORF">DSM101010T_36490</name>
</gene>
<dbReference type="PANTHER" id="PTHR36166:SF1">
    <property type="entry name" value="SRPBCC DOMAIN-CONTAINING PROTEIN"/>
    <property type="match status" value="1"/>
</dbReference>
<dbReference type="RefSeq" id="WP_174406894.1">
    <property type="nucleotide sequence ID" value="NZ_BLVO01000016.1"/>
</dbReference>
<dbReference type="CDD" id="cd07822">
    <property type="entry name" value="SRPBCC_4"/>
    <property type="match status" value="1"/>
</dbReference>
<dbReference type="Gene3D" id="3.30.530.20">
    <property type="match status" value="1"/>
</dbReference>
<dbReference type="Proteomes" id="UP000503840">
    <property type="component" value="Unassembled WGS sequence"/>
</dbReference>
<evidence type="ECO:0000313" key="1">
    <source>
        <dbReference type="EMBL" id="GFM35284.1"/>
    </source>
</evidence>
<keyword evidence="2" id="KW-1185">Reference proteome</keyword>
<dbReference type="SUPFAM" id="SSF55961">
    <property type="entry name" value="Bet v1-like"/>
    <property type="match status" value="1"/>
</dbReference>
<sequence>MSGLFSHIMERTITVEATPWTLWKVLTEFSGYGSWNALYPEAEGAPRVGADIDAFVRLVSDKPMRTTLRVLAAEHSKELVWMARYALPGFLDMTHCFIIAPVDRYGSRFTHGIRVSGILTPLYAKALRNVAEPNLERMTQSLKARAEARR</sequence>
<proteinExistence type="predicted"/>
<dbReference type="InterPro" id="IPR019587">
    <property type="entry name" value="Polyketide_cyclase/dehydratase"/>
</dbReference>
<name>A0A7J0BQE2_9BACT</name>
<accession>A0A7J0BQE2</accession>
<dbReference type="Pfam" id="PF10604">
    <property type="entry name" value="Polyketide_cyc2"/>
    <property type="match status" value="1"/>
</dbReference>
<dbReference type="EMBL" id="BLVO01000016">
    <property type="protein sequence ID" value="GFM35284.1"/>
    <property type="molecule type" value="Genomic_DNA"/>
</dbReference>
<organism evidence="1 2">
    <name type="scientific">Desulfovibrio subterraneus</name>
    <dbReference type="NCBI Taxonomy" id="2718620"/>
    <lineage>
        <taxon>Bacteria</taxon>
        <taxon>Pseudomonadati</taxon>
        <taxon>Thermodesulfobacteriota</taxon>
        <taxon>Desulfovibrionia</taxon>
        <taxon>Desulfovibrionales</taxon>
        <taxon>Desulfovibrionaceae</taxon>
        <taxon>Desulfovibrio</taxon>
    </lineage>
</organism>
<comment type="caution">
    <text evidence="1">The sequence shown here is derived from an EMBL/GenBank/DDBJ whole genome shotgun (WGS) entry which is preliminary data.</text>
</comment>
<reference evidence="1 2" key="1">
    <citation type="submission" date="2020-05" db="EMBL/GenBank/DDBJ databases">
        <title>Draft genome sequence of Desulfovibrio sp. strain HN2T.</title>
        <authorList>
            <person name="Ueno A."/>
            <person name="Tamazawa S."/>
            <person name="Tamamura S."/>
            <person name="Murakami T."/>
            <person name="Kiyama T."/>
            <person name="Inomata H."/>
            <person name="Amano Y."/>
            <person name="Miyakawa K."/>
            <person name="Tamaki H."/>
            <person name="Naganuma T."/>
            <person name="Kaneko K."/>
        </authorList>
    </citation>
    <scope>NUCLEOTIDE SEQUENCE [LARGE SCALE GENOMIC DNA]</scope>
    <source>
        <strain evidence="1 2">HN2</strain>
    </source>
</reference>
<evidence type="ECO:0000313" key="2">
    <source>
        <dbReference type="Proteomes" id="UP000503840"/>
    </source>
</evidence>
<dbReference type="AlphaFoldDB" id="A0A7J0BQE2"/>
<dbReference type="PANTHER" id="PTHR36166">
    <property type="entry name" value="CHROMOSOME 9, WHOLE GENOME SHOTGUN SEQUENCE"/>
    <property type="match status" value="1"/>
</dbReference>
<protein>
    <recommendedName>
        <fullName evidence="3">SRPBCC domain-containing protein</fullName>
    </recommendedName>
</protein>